<gene>
    <name evidence="1" type="primary">AlNc14C72G4940</name>
    <name evidence="1" type="ORF">ALNC14_056570</name>
</gene>
<dbReference type="HOGENOM" id="CLU_103159_0_0_1"/>
<name>F0WE85_9STRA</name>
<dbReference type="EMBL" id="FR824117">
    <property type="protein sequence ID" value="CCA19514.1"/>
    <property type="molecule type" value="Genomic_DNA"/>
</dbReference>
<reference evidence="1" key="2">
    <citation type="submission" date="2011-02" db="EMBL/GenBank/DDBJ databases">
        <authorList>
            <person name="MacLean D."/>
        </authorList>
    </citation>
    <scope>NUCLEOTIDE SEQUENCE</scope>
</reference>
<protein>
    <submittedName>
        <fullName evidence="1">Uncharacterized protein AlNc14C72G4940</fullName>
    </submittedName>
</protein>
<reference evidence="1" key="1">
    <citation type="journal article" date="2011" name="PLoS Biol.">
        <title>Gene gain and loss during evolution of obligate parasitism in the white rust pathogen of Arabidopsis thaliana.</title>
        <authorList>
            <person name="Kemen E."/>
            <person name="Gardiner A."/>
            <person name="Schultz-Larsen T."/>
            <person name="Kemen A.C."/>
            <person name="Balmuth A.L."/>
            <person name="Robert-Seilaniantz A."/>
            <person name="Bailey K."/>
            <person name="Holub E."/>
            <person name="Studholme D.J."/>
            <person name="Maclean D."/>
            <person name="Jones J.D."/>
        </authorList>
    </citation>
    <scope>NUCLEOTIDE SEQUENCE</scope>
</reference>
<sequence length="163" mass="18437">MIESCSKALYEACVDYEDLVEDTVEGMEKLDERVELALYRVDESLAVTNAATLGTDEIQQALESLQLDCEKLEKMFDKIDMMEEFVQRALITTQELEKRLEMIHNVANPLLQSGTVTNLMRSLISKKRNQEDRKPSALSAESSLEPIEIDLGAKEIIKRLASP</sequence>
<dbReference type="AlphaFoldDB" id="F0WE85"/>
<evidence type="ECO:0000313" key="1">
    <source>
        <dbReference type="EMBL" id="CCA19514.1"/>
    </source>
</evidence>
<proteinExistence type="predicted"/>
<accession>F0WE85</accession>
<organism evidence="1">
    <name type="scientific">Albugo laibachii Nc14</name>
    <dbReference type="NCBI Taxonomy" id="890382"/>
    <lineage>
        <taxon>Eukaryota</taxon>
        <taxon>Sar</taxon>
        <taxon>Stramenopiles</taxon>
        <taxon>Oomycota</taxon>
        <taxon>Peronosporomycetes</taxon>
        <taxon>Albuginales</taxon>
        <taxon>Albuginaceae</taxon>
        <taxon>Albugo</taxon>
    </lineage>
</organism>